<protein>
    <submittedName>
        <fullName evidence="3">Uncharacterized protein</fullName>
    </submittedName>
</protein>
<feature type="chain" id="PRO_5011004609" evidence="2">
    <location>
        <begin position="20"/>
        <end position="382"/>
    </location>
</feature>
<proteinExistence type="predicted"/>
<evidence type="ECO:0000313" key="4">
    <source>
        <dbReference type="Proteomes" id="UP000193944"/>
    </source>
</evidence>
<organism evidence="3 4">
    <name type="scientific">Anaeromyces robustus</name>
    <dbReference type="NCBI Taxonomy" id="1754192"/>
    <lineage>
        <taxon>Eukaryota</taxon>
        <taxon>Fungi</taxon>
        <taxon>Fungi incertae sedis</taxon>
        <taxon>Chytridiomycota</taxon>
        <taxon>Chytridiomycota incertae sedis</taxon>
        <taxon>Neocallimastigomycetes</taxon>
        <taxon>Neocallimastigales</taxon>
        <taxon>Neocallimastigaceae</taxon>
        <taxon>Anaeromyces</taxon>
    </lineage>
</organism>
<reference evidence="3 4" key="1">
    <citation type="submission" date="2016-08" db="EMBL/GenBank/DDBJ databases">
        <title>A Parts List for Fungal Cellulosomes Revealed by Comparative Genomics.</title>
        <authorList>
            <consortium name="DOE Joint Genome Institute"/>
            <person name="Haitjema C.H."/>
            <person name="Gilmore S.P."/>
            <person name="Henske J.K."/>
            <person name="Solomon K.V."/>
            <person name="De Groot R."/>
            <person name="Kuo A."/>
            <person name="Mondo S.J."/>
            <person name="Salamov A.A."/>
            <person name="Labutti K."/>
            <person name="Zhao Z."/>
            <person name="Chiniquy J."/>
            <person name="Barry K."/>
            <person name="Brewer H.M."/>
            <person name="Purvine S.O."/>
            <person name="Wright A.T."/>
            <person name="Boxma B."/>
            <person name="Van Alen T."/>
            <person name="Hackstein J.H."/>
            <person name="Baker S.E."/>
            <person name="Grigoriev I.V."/>
            <person name="O'Malley M.A."/>
        </authorList>
    </citation>
    <scope>NUCLEOTIDE SEQUENCE [LARGE SCALE GENOMIC DNA]</scope>
    <source>
        <strain evidence="3 4">S4</strain>
    </source>
</reference>
<sequence>MKIFFIQFILINFAYRIIAQKNNFVSLNGFTSINAISPFDNTLLLKHNKRENEFDINNVISIFKKDISAPKFNKNSTDFGIAINLKECNDFLKSKYDCITISDKNFNTMCNNLNEGDCRLINTSYQYKMDLVKICETSINNIEQLVDVINKLIKAKEMFCIKKDKDSSEFCPITKALQQGYLNLIRETESTSNDSDSLNNNTKVRRGPIINSVNSYIGARGADMQIVNRNLKLELINNCNYTICHTKTSEYIKNIRDEYSYFKLLYKYKINDDTLQKSLLKTLECSSKVNYIIKRILFEIIRTKKQKQKQNQNKMEEKNSDSIKNNDSIKNLETENSEETNDQKAKEFISQTINSIHNLIMENKHTYQDIDKLEALANSRKK</sequence>
<reference evidence="3 4" key="2">
    <citation type="submission" date="2016-08" db="EMBL/GenBank/DDBJ databases">
        <title>Pervasive Adenine N6-methylation of Active Genes in Fungi.</title>
        <authorList>
            <consortium name="DOE Joint Genome Institute"/>
            <person name="Mondo S.J."/>
            <person name="Dannebaum R.O."/>
            <person name="Kuo R.C."/>
            <person name="Labutti K."/>
            <person name="Haridas S."/>
            <person name="Kuo A."/>
            <person name="Salamov A."/>
            <person name="Ahrendt S.R."/>
            <person name="Lipzen A."/>
            <person name="Sullivan W."/>
            <person name="Andreopoulos W.B."/>
            <person name="Clum A."/>
            <person name="Lindquist E."/>
            <person name="Daum C."/>
            <person name="Ramamoorthy G.K."/>
            <person name="Gryganskyi A."/>
            <person name="Culley D."/>
            <person name="Magnuson J.K."/>
            <person name="James T.Y."/>
            <person name="O'Malley M.A."/>
            <person name="Stajich J.E."/>
            <person name="Spatafora J.W."/>
            <person name="Visel A."/>
            <person name="Grigoriev I.V."/>
        </authorList>
    </citation>
    <scope>NUCLEOTIDE SEQUENCE [LARGE SCALE GENOMIC DNA]</scope>
    <source>
        <strain evidence="3 4">S4</strain>
    </source>
</reference>
<accession>A0A1Y1XE10</accession>
<evidence type="ECO:0000256" key="2">
    <source>
        <dbReference type="SAM" id="SignalP"/>
    </source>
</evidence>
<gene>
    <name evidence="3" type="ORF">BCR32DRAFT_291598</name>
</gene>
<feature type="compositionally biased region" description="Polar residues" evidence="1">
    <location>
        <begin position="322"/>
        <end position="331"/>
    </location>
</feature>
<evidence type="ECO:0000256" key="1">
    <source>
        <dbReference type="SAM" id="MobiDB-lite"/>
    </source>
</evidence>
<evidence type="ECO:0000313" key="3">
    <source>
        <dbReference type="EMBL" id="ORX84011.1"/>
    </source>
</evidence>
<comment type="caution">
    <text evidence="3">The sequence shown here is derived from an EMBL/GenBank/DDBJ whole genome shotgun (WGS) entry which is preliminary data.</text>
</comment>
<dbReference type="EMBL" id="MCFG01000060">
    <property type="protein sequence ID" value="ORX84011.1"/>
    <property type="molecule type" value="Genomic_DNA"/>
</dbReference>
<name>A0A1Y1XE10_9FUNG</name>
<keyword evidence="4" id="KW-1185">Reference proteome</keyword>
<feature type="region of interest" description="Disordered" evidence="1">
    <location>
        <begin position="307"/>
        <end position="344"/>
    </location>
</feature>
<keyword evidence="2" id="KW-0732">Signal</keyword>
<feature type="signal peptide" evidence="2">
    <location>
        <begin position="1"/>
        <end position="19"/>
    </location>
</feature>
<dbReference type="OrthoDB" id="2144583at2759"/>
<dbReference type="Proteomes" id="UP000193944">
    <property type="component" value="Unassembled WGS sequence"/>
</dbReference>
<dbReference type="AlphaFoldDB" id="A0A1Y1XE10"/>